<protein>
    <submittedName>
        <fullName evidence="8">TspO/MBR family protein</fullName>
    </submittedName>
</protein>
<dbReference type="InterPro" id="IPR038330">
    <property type="entry name" value="TspO/MBR-related_sf"/>
</dbReference>
<name>A0ABT9JEV1_9RHOB</name>
<dbReference type="NCBIfam" id="NF047825">
    <property type="entry name" value="T-richsensTspOAlph"/>
    <property type="match status" value="1"/>
</dbReference>
<evidence type="ECO:0000256" key="7">
    <source>
        <dbReference type="SAM" id="SignalP"/>
    </source>
</evidence>
<keyword evidence="3 6" id="KW-0812">Transmembrane</keyword>
<keyword evidence="9" id="KW-1185">Reference proteome</keyword>
<dbReference type="Proteomes" id="UP001224997">
    <property type="component" value="Unassembled WGS sequence"/>
</dbReference>
<evidence type="ECO:0000313" key="9">
    <source>
        <dbReference type="Proteomes" id="UP001224997"/>
    </source>
</evidence>
<evidence type="ECO:0000256" key="4">
    <source>
        <dbReference type="ARBA" id="ARBA00022989"/>
    </source>
</evidence>
<keyword evidence="4 6" id="KW-1133">Transmembrane helix</keyword>
<organism evidence="8 9">
    <name type="scientific">Paracoccus spongiarum</name>
    <dbReference type="NCBI Taxonomy" id="3064387"/>
    <lineage>
        <taxon>Bacteria</taxon>
        <taxon>Pseudomonadati</taxon>
        <taxon>Pseudomonadota</taxon>
        <taxon>Alphaproteobacteria</taxon>
        <taxon>Rhodobacterales</taxon>
        <taxon>Paracoccaceae</taxon>
        <taxon>Paracoccus</taxon>
    </lineage>
</organism>
<dbReference type="PANTHER" id="PTHR10057:SF0">
    <property type="entry name" value="TRANSLOCATOR PROTEIN"/>
    <property type="match status" value="1"/>
</dbReference>
<evidence type="ECO:0000256" key="1">
    <source>
        <dbReference type="ARBA" id="ARBA00004141"/>
    </source>
</evidence>
<evidence type="ECO:0000256" key="3">
    <source>
        <dbReference type="ARBA" id="ARBA00022692"/>
    </source>
</evidence>
<evidence type="ECO:0000256" key="6">
    <source>
        <dbReference type="SAM" id="Phobius"/>
    </source>
</evidence>
<evidence type="ECO:0000256" key="5">
    <source>
        <dbReference type="ARBA" id="ARBA00023136"/>
    </source>
</evidence>
<feature type="transmembrane region" description="Helical" evidence="6">
    <location>
        <begin position="95"/>
        <end position="116"/>
    </location>
</feature>
<feature type="transmembrane region" description="Helical" evidence="6">
    <location>
        <begin position="123"/>
        <end position="144"/>
    </location>
</feature>
<dbReference type="CDD" id="cd15904">
    <property type="entry name" value="TSPO_MBR"/>
    <property type="match status" value="1"/>
</dbReference>
<comment type="subcellular location">
    <subcellularLocation>
        <location evidence="1">Membrane</location>
        <topology evidence="1">Multi-pass membrane protein</topology>
    </subcellularLocation>
</comment>
<gene>
    <name evidence="8" type="ORF">Q5Y72_14770</name>
</gene>
<feature type="signal peptide" evidence="7">
    <location>
        <begin position="1"/>
        <end position="16"/>
    </location>
</feature>
<keyword evidence="7" id="KW-0732">Signal</keyword>
<evidence type="ECO:0000256" key="2">
    <source>
        <dbReference type="ARBA" id="ARBA00007524"/>
    </source>
</evidence>
<feature type="transmembrane region" description="Helical" evidence="6">
    <location>
        <begin position="41"/>
        <end position="59"/>
    </location>
</feature>
<feature type="transmembrane region" description="Helical" evidence="6">
    <location>
        <begin position="71"/>
        <end position="89"/>
    </location>
</feature>
<evidence type="ECO:0000313" key="8">
    <source>
        <dbReference type="EMBL" id="MDP5308346.1"/>
    </source>
</evidence>
<feature type="chain" id="PRO_5045998923" evidence="7">
    <location>
        <begin position="17"/>
        <end position="153"/>
    </location>
</feature>
<accession>A0ABT9JEV1</accession>
<dbReference type="InterPro" id="IPR004307">
    <property type="entry name" value="TspO_MBR"/>
</dbReference>
<reference evidence="8 9" key="1">
    <citation type="submission" date="2023-08" db="EMBL/GenBank/DDBJ databases">
        <authorList>
            <person name="Park J.-S."/>
        </authorList>
    </citation>
    <scope>NUCLEOTIDE SEQUENCE [LARGE SCALE GENOMIC DNA]</scope>
    <source>
        <strain evidence="8 9">2205BS29-5</strain>
    </source>
</reference>
<dbReference type="PIRSF" id="PIRSF005859">
    <property type="entry name" value="PBR"/>
    <property type="match status" value="1"/>
</dbReference>
<sequence length="153" mass="16704">MILTFLAFLVASGAAASTGAIFKPGPWYDGLRKPWFTPPDWVFPLAWTTIYLLSAWAATRIAQRPEAGPALAVWAAQIALNTLWTPVFFGAHRMAGGMVVMVLLWCAVVATTLAFWRLDAVAGAMLLPYVVWVCIAAALNWRVWRDNPGAGAR</sequence>
<proteinExistence type="inferred from homology"/>
<dbReference type="Pfam" id="PF03073">
    <property type="entry name" value="TspO_MBR"/>
    <property type="match status" value="1"/>
</dbReference>
<comment type="caution">
    <text evidence="8">The sequence shown here is derived from an EMBL/GenBank/DDBJ whole genome shotgun (WGS) entry which is preliminary data.</text>
</comment>
<comment type="similarity">
    <text evidence="2">Belongs to the TspO/BZRP family.</text>
</comment>
<dbReference type="Gene3D" id="1.20.1260.100">
    <property type="entry name" value="TspO/MBR protein"/>
    <property type="match status" value="1"/>
</dbReference>
<dbReference type="PANTHER" id="PTHR10057">
    <property type="entry name" value="PERIPHERAL-TYPE BENZODIAZEPINE RECEPTOR"/>
    <property type="match status" value="1"/>
</dbReference>
<dbReference type="EMBL" id="JAVAMQ010000015">
    <property type="protein sequence ID" value="MDP5308346.1"/>
    <property type="molecule type" value="Genomic_DNA"/>
</dbReference>
<dbReference type="RefSeq" id="WP_305964192.1">
    <property type="nucleotide sequence ID" value="NZ_JAVAMQ010000015.1"/>
</dbReference>
<keyword evidence="5 6" id="KW-0472">Membrane</keyword>